<sequence>MAGEGPATRGTKERPVAKTICFLLLACGILVFGSVARGVLLINPVELVTWQCPNCGCGNVTDAGSDYHPKCRHCSDALGWNEWDIELADRESY</sequence>
<dbReference type="AlphaFoldDB" id="A0A517T359"/>
<accession>A0A517T359</accession>
<keyword evidence="1" id="KW-0812">Transmembrane</keyword>
<dbReference type="EMBL" id="CP036316">
    <property type="protein sequence ID" value="QDT62808.1"/>
    <property type="molecule type" value="Genomic_DNA"/>
</dbReference>
<feature type="transmembrane region" description="Helical" evidence="1">
    <location>
        <begin position="20"/>
        <end position="42"/>
    </location>
</feature>
<keyword evidence="1" id="KW-1133">Transmembrane helix</keyword>
<evidence type="ECO:0000256" key="1">
    <source>
        <dbReference type="SAM" id="Phobius"/>
    </source>
</evidence>
<organism evidence="2 3">
    <name type="scientific">Calycomorphotria hydatis</name>
    <dbReference type="NCBI Taxonomy" id="2528027"/>
    <lineage>
        <taxon>Bacteria</taxon>
        <taxon>Pseudomonadati</taxon>
        <taxon>Planctomycetota</taxon>
        <taxon>Planctomycetia</taxon>
        <taxon>Planctomycetales</taxon>
        <taxon>Planctomycetaceae</taxon>
        <taxon>Calycomorphotria</taxon>
    </lineage>
</organism>
<evidence type="ECO:0000313" key="2">
    <source>
        <dbReference type="EMBL" id="QDT62808.1"/>
    </source>
</evidence>
<evidence type="ECO:0000313" key="3">
    <source>
        <dbReference type="Proteomes" id="UP000319976"/>
    </source>
</evidence>
<gene>
    <name evidence="2" type="ORF">V22_00060</name>
</gene>
<name>A0A517T359_9PLAN</name>
<dbReference type="KEGG" id="chya:V22_00060"/>
<keyword evidence="3" id="KW-1185">Reference proteome</keyword>
<reference evidence="2 3" key="1">
    <citation type="submission" date="2019-02" db="EMBL/GenBank/DDBJ databases">
        <title>Deep-cultivation of Planctomycetes and their phenomic and genomic characterization uncovers novel biology.</title>
        <authorList>
            <person name="Wiegand S."/>
            <person name="Jogler M."/>
            <person name="Boedeker C."/>
            <person name="Pinto D."/>
            <person name="Vollmers J."/>
            <person name="Rivas-Marin E."/>
            <person name="Kohn T."/>
            <person name="Peeters S.H."/>
            <person name="Heuer A."/>
            <person name="Rast P."/>
            <person name="Oberbeckmann S."/>
            <person name="Bunk B."/>
            <person name="Jeske O."/>
            <person name="Meyerdierks A."/>
            <person name="Storesund J.E."/>
            <person name="Kallscheuer N."/>
            <person name="Luecker S."/>
            <person name="Lage O.M."/>
            <person name="Pohl T."/>
            <person name="Merkel B.J."/>
            <person name="Hornburger P."/>
            <person name="Mueller R.-W."/>
            <person name="Bruemmer F."/>
            <person name="Labrenz M."/>
            <person name="Spormann A.M."/>
            <person name="Op den Camp H."/>
            <person name="Overmann J."/>
            <person name="Amann R."/>
            <person name="Jetten M.S.M."/>
            <person name="Mascher T."/>
            <person name="Medema M.H."/>
            <person name="Devos D.P."/>
            <person name="Kaster A.-K."/>
            <person name="Ovreas L."/>
            <person name="Rohde M."/>
            <person name="Galperin M.Y."/>
            <person name="Jogler C."/>
        </authorList>
    </citation>
    <scope>NUCLEOTIDE SEQUENCE [LARGE SCALE GENOMIC DNA]</scope>
    <source>
        <strain evidence="2 3">V22</strain>
    </source>
</reference>
<protein>
    <submittedName>
        <fullName evidence="2">Uncharacterized protein</fullName>
    </submittedName>
</protein>
<dbReference type="Proteomes" id="UP000319976">
    <property type="component" value="Chromosome"/>
</dbReference>
<keyword evidence="1" id="KW-0472">Membrane</keyword>
<proteinExistence type="predicted"/>